<dbReference type="AlphaFoldDB" id="A0A428RQ78"/>
<proteinExistence type="predicted"/>
<feature type="compositionally biased region" description="Low complexity" evidence="1">
    <location>
        <begin position="112"/>
        <end position="154"/>
    </location>
</feature>
<name>A0A428RQ78_9HYPO</name>
<evidence type="ECO:0000313" key="4">
    <source>
        <dbReference type="Proteomes" id="UP000287972"/>
    </source>
</evidence>
<dbReference type="Proteomes" id="UP000287972">
    <property type="component" value="Unassembled WGS sequence"/>
</dbReference>
<reference evidence="3 4" key="1">
    <citation type="submission" date="2017-06" db="EMBL/GenBank/DDBJ databases">
        <title>Comparative genomic analysis of Ambrosia Fusariam Clade fungi.</title>
        <authorList>
            <person name="Stajich J.E."/>
            <person name="Carrillo J."/>
            <person name="Kijimoto T."/>
            <person name="Eskalen A."/>
            <person name="O'Donnell K."/>
            <person name="Kasson M."/>
        </authorList>
    </citation>
    <scope>NUCLEOTIDE SEQUENCE [LARGE SCALE GENOMIC DNA]</scope>
    <source>
        <strain evidence="3 4">NRRL62606</strain>
    </source>
</reference>
<feature type="signal peptide" evidence="2">
    <location>
        <begin position="1"/>
        <end position="20"/>
    </location>
</feature>
<evidence type="ECO:0000256" key="2">
    <source>
        <dbReference type="SAM" id="SignalP"/>
    </source>
</evidence>
<sequence>MKSPSTFMLLALLTSTLAGAATEPSTCITTKTLPAITIYSCPGDSEPTKTVFPPAQSPNSASQPGALGSSGVPGVPGAPGSPGATGQVDGPEEPNATKHVGNVHEPQQSNAPESPGSGSNSGSESGSNPNSGSSQHVDASEPSASEPGVVPVSPETPSVVAVAGAPIVHLDLLLLSAVGIASVAMVWF</sequence>
<feature type="chain" id="PRO_5019196006" evidence="2">
    <location>
        <begin position="21"/>
        <end position="188"/>
    </location>
</feature>
<evidence type="ECO:0000256" key="1">
    <source>
        <dbReference type="SAM" id="MobiDB-lite"/>
    </source>
</evidence>
<organism evidence="3 4">
    <name type="scientific">Fusarium floridanum</name>
    <dbReference type="NCBI Taxonomy" id="1325733"/>
    <lineage>
        <taxon>Eukaryota</taxon>
        <taxon>Fungi</taxon>
        <taxon>Dikarya</taxon>
        <taxon>Ascomycota</taxon>
        <taxon>Pezizomycotina</taxon>
        <taxon>Sordariomycetes</taxon>
        <taxon>Hypocreomycetidae</taxon>
        <taxon>Hypocreales</taxon>
        <taxon>Nectriaceae</taxon>
        <taxon>Fusarium</taxon>
        <taxon>Fusarium solani species complex</taxon>
    </lineage>
</organism>
<comment type="caution">
    <text evidence="3">The sequence shown here is derived from an EMBL/GenBank/DDBJ whole genome shotgun (WGS) entry which is preliminary data.</text>
</comment>
<protein>
    <submittedName>
        <fullName evidence="3">Uncharacterized protein</fullName>
    </submittedName>
</protein>
<accession>A0A428RQ78</accession>
<keyword evidence="2" id="KW-0732">Signal</keyword>
<gene>
    <name evidence="3" type="ORF">CEP51_007150</name>
</gene>
<evidence type="ECO:0000313" key="3">
    <source>
        <dbReference type="EMBL" id="RSL79704.1"/>
    </source>
</evidence>
<dbReference type="EMBL" id="NKCL01000166">
    <property type="protein sequence ID" value="RSL79704.1"/>
    <property type="molecule type" value="Genomic_DNA"/>
</dbReference>
<keyword evidence="4" id="KW-1185">Reference proteome</keyword>
<feature type="compositionally biased region" description="Low complexity" evidence="1">
    <location>
        <begin position="53"/>
        <end position="75"/>
    </location>
</feature>
<feature type="region of interest" description="Disordered" evidence="1">
    <location>
        <begin position="47"/>
        <end position="154"/>
    </location>
</feature>